<dbReference type="PROSITE" id="PS50075">
    <property type="entry name" value="CARRIER"/>
    <property type="match status" value="1"/>
</dbReference>
<sequence>MTLTNTNLGSAVPGVRAPLLDCIQSNLAVLADHHHGAGTHLALGATLRFQCRPTDSGLPTVEPSFSDQLAEVKALGLHARSVHMGTSGADLARIAEEEGPLYIVADSYSMPWSPYYGRRHMEHSLIAVDQNGRAQVTDAYHNPTPWGLSEPGQWVYGWEEIPRASITVVFTPSAGGPPTCSPTISLGDADAYLAAYAAHPDRLAALEQLSTETWLLARSRKLHAAFRVSLGLPDQQEVNDHLRRWDRMAEQAYIALRRVQRGRAEPERLIPDLADTIAADTAVFGTSSLPVRRFAQRTTGESGSPQAASEVRAVVLGAVTSVFSTNEAAVLAGADLTDLIGYSSFRLIALVERIEHELGIEFDPEDLVPENLHRLDDLVHLATSTQNR</sequence>
<evidence type="ECO:0000313" key="3">
    <source>
        <dbReference type="Proteomes" id="UP000598217"/>
    </source>
</evidence>
<evidence type="ECO:0000313" key="2">
    <source>
        <dbReference type="EMBL" id="MBE1457805.1"/>
    </source>
</evidence>
<dbReference type="InterPro" id="IPR009081">
    <property type="entry name" value="PP-bd_ACP"/>
</dbReference>
<proteinExistence type="predicted"/>
<dbReference type="EMBL" id="JADBDY010000001">
    <property type="protein sequence ID" value="MBE1457805.1"/>
    <property type="molecule type" value="Genomic_DNA"/>
</dbReference>
<protein>
    <submittedName>
        <fullName evidence="2">Acyl carrier protein</fullName>
    </submittedName>
</protein>
<organism evidence="2 3">
    <name type="scientific">Nocardiopsis terrae</name>
    <dbReference type="NCBI Taxonomy" id="372655"/>
    <lineage>
        <taxon>Bacteria</taxon>
        <taxon>Bacillati</taxon>
        <taxon>Actinomycetota</taxon>
        <taxon>Actinomycetes</taxon>
        <taxon>Streptosporangiales</taxon>
        <taxon>Nocardiopsidaceae</taxon>
        <taxon>Nocardiopsis</taxon>
    </lineage>
</organism>
<evidence type="ECO:0000259" key="1">
    <source>
        <dbReference type="PROSITE" id="PS50075"/>
    </source>
</evidence>
<dbReference type="RefSeq" id="WP_191270977.1">
    <property type="nucleotide sequence ID" value="NZ_BMXJ01000004.1"/>
</dbReference>
<dbReference type="SUPFAM" id="SSF47336">
    <property type="entry name" value="ACP-like"/>
    <property type="match status" value="1"/>
</dbReference>
<keyword evidence="3" id="KW-1185">Reference proteome</keyword>
<gene>
    <name evidence="2" type="ORF">H4W79_002019</name>
</gene>
<feature type="domain" description="Carrier" evidence="1">
    <location>
        <begin position="306"/>
        <end position="386"/>
    </location>
</feature>
<reference evidence="2 3" key="1">
    <citation type="submission" date="2020-10" db="EMBL/GenBank/DDBJ databases">
        <title>Sequencing the genomes of 1000 actinobacteria strains.</title>
        <authorList>
            <person name="Klenk H.-P."/>
        </authorList>
    </citation>
    <scope>NUCLEOTIDE SEQUENCE [LARGE SCALE GENOMIC DNA]</scope>
    <source>
        <strain evidence="2 3">DSM 45157</strain>
    </source>
</reference>
<dbReference type="Gene3D" id="1.10.1200.10">
    <property type="entry name" value="ACP-like"/>
    <property type="match status" value="1"/>
</dbReference>
<comment type="caution">
    <text evidence="2">The sequence shown here is derived from an EMBL/GenBank/DDBJ whole genome shotgun (WGS) entry which is preliminary data.</text>
</comment>
<name>A0ABR9HFJ9_9ACTN</name>
<dbReference type="Proteomes" id="UP000598217">
    <property type="component" value="Unassembled WGS sequence"/>
</dbReference>
<dbReference type="InterPro" id="IPR036736">
    <property type="entry name" value="ACP-like_sf"/>
</dbReference>
<accession>A0ABR9HFJ9</accession>